<dbReference type="InterPro" id="IPR007197">
    <property type="entry name" value="rSAM"/>
</dbReference>
<evidence type="ECO:0000313" key="9">
    <source>
        <dbReference type="Proteomes" id="UP000019772"/>
    </source>
</evidence>
<dbReference type="OrthoDB" id="9782387at2"/>
<dbReference type="HOGENOM" id="CLU_009273_4_0_9"/>
<dbReference type="SFLD" id="SFLDG01067">
    <property type="entry name" value="SPASM/twitch_domain_containing"/>
    <property type="match status" value="1"/>
</dbReference>
<gene>
    <name evidence="8" type="ORF">PSAB_13045</name>
</gene>
<dbReference type="SMART" id="SM00729">
    <property type="entry name" value="Elp3"/>
    <property type="match status" value="1"/>
</dbReference>
<dbReference type="Gene3D" id="3.20.20.70">
    <property type="entry name" value="Aldolase class I"/>
    <property type="match status" value="1"/>
</dbReference>
<dbReference type="InterPro" id="IPR006638">
    <property type="entry name" value="Elp3/MiaA/NifB-like_rSAM"/>
</dbReference>
<dbReference type="CDD" id="cd01335">
    <property type="entry name" value="Radical_SAM"/>
    <property type="match status" value="1"/>
</dbReference>
<dbReference type="NCBIfam" id="TIGR04085">
    <property type="entry name" value="rSAM_more_4Fe4S"/>
    <property type="match status" value="1"/>
</dbReference>
<sequence>MLVSWNVTKRCNLYCEHCYRDSGPASPVDDDLTTEEGRRLIDQVKAAGFRLLILSGGEPLVREDLNELVAYASQIGLRPALGSNGTLLTAAKAAELKKAGLGGIAISIDSATPEYHNRFRNAPEGWQQAVQGIRYAREAGLRVQINMTLTTGNMDDFDQVAQLAEELNVASLHPFFLVPTGRAVNIEEEGLKQERYYSVLRSVLAKQQSSALEIKPTCAPQFMPLAKSMGLELRYTRGCLAGVAYCSVLPNGEVHICPYLPVKVGNVREQPFDEIWRDSPVFQNLRNFKEYEGACGSCPDVKICGGCRARSYYYSGGNFMAEEPWCYKRTAALL</sequence>
<dbReference type="SUPFAM" id="SSF102114">
    <property type="entry name" value="Radical SAM enzymes"/>
    <property type="match status" value="1"/>
</dbReference>
<evidence type="ECO:0000256" key="4">
    <source>
        <dbReference type="ARBA" id="ARBA00022723"/>
    </source>
</evidence>
<name>X4ZJM5_9BACL</name>
<proteinExistence type="predicted"/>
<dbReference type="InterPro" id="IPR017200">
    <property type="entry name" value="PqqE-like"/>
</dbReference>
<keyword evidence="2" id="KW-0004">4Fe-4S</keyword>
<dbReference type="KEGG" id="psab:PSAB_13045"/>
<dbReference type="STRING" id="1268072.PSAB_13045"/>
<dbReference type="InterPro" id="IPR050377">
    <property type="entry name" value="Radical_SAM_PqqE_MftC-like"/>
</dbReference>
<dbReference type="AlphaFoldDB" id="X4ZJM5"/>
<feature type="domain" description="Radical SAM core" evidence="7">
    <location>
        <begin position="1"/>
        <end position="215"/>
    </location>
</feature>
<accession>X4ZJM5</accession>
<protein>
    <submittedName>
        <fullName evidence="8">Radical SAM domain-containing protein</fullName>
    </submittedName>
</protein>
<dbReference type="GO" id="GO:0003824">
    <property type="term" value="F:catalytic activity"/>
    <property type="evidence" value="ECO:0007669"/>
    <property type="project" value="InterPro"/>
</dbReference>
<dbReference type="RefSeq" id="WP_025335043.1">
    <property type="nucleotide sequence ID" value="NZ_CP004078.1"/>
</dbReference>
<dbReference type="SFLD" id="SFLDG01387">
    <property type="entry name" value="BtrN-like_SPASM_domain_contain"/>
    <property type="match status" value="1"/>
</dbReference>
<dbReference type="PANTHER" id="PTHR11228:SF34">
    <property type="entry name" value="TUNGSTEN-CONTAINING ALDEHYDE FERREDOXIN OXIDOREDUCTASE COFACTOR MODIFYING PROTEIN"/>
    <property type="match status" value="1"/>
</dbReference>
<comment type="cofactor">
    <cofactor evidence="1">
        <name>[4Fe-4S] cluster</name>
        <dbReference type="ChEBI" id="CHEBI:49883"/>
    </cofactor>
</comment>
<dbReference type="SFLD" id="SFLDG01386">
    <property type="entry name" value="main_SPASM_domain-containing"/>
    <property type="match status" value="1"/>
</dbReference>
<dbReference type="EMBL" id="CP004078">
    <property type="protein sequence ID" value="AHV97527.1"/>
    <property type="molecule type" value="Genomic_DNA"/>
</dbReference>
<keyword evidence="5" id="KW-0408">Iron</keyword>
<dbReference type="Pfam" id="PF13186">
    <property type="entry name" value="SPASM"/>
    <property type="match status" value="1"/>
</dbReference>
<dbReference type="GO" id="GO:0046872">
    <property type="term" value="F:metal ion binding"/>
    <property type="evidence" value="ECO:0007669"/>
    <property type="project" value="UniProtKB-KW"/>
</dbReference>
<dbReference type="SFLD" id="SFLDS00029">
    <property type="entry name" value="Radical_SAM"/>
    <property type="match status" value="1"/>
</dbReference>
<dbReference type="PROSITE" id="PS51918">
    <property type="entry name" value="RADICAL_SAM"/>
    <property type="match status" value="1"/>
</dbReference>
<dbReference type="GO" id="GO:0051539">
    <property type="term" value="F:4 iron, 4 sulfur cluster binding"/>
    <property type="evidence" value="ECO:0007669"/>
    <property type="project" value="UniProtKB-KW"/>
</dbReference>
<dbReference type="InterPro" id="IPR058240">
    <property type="entry name" value="rSAM_sf"/>
</dbReference>
<evidence type="ECO:0000256" key="1">
    <source>
        <dbReference type="ARBA" id="ARBA00001966"/>
    </source>
</evidence>
<keyword evidence="3" id="KW-0949">S-adenosyl-L-methionine</keyword>
<dbReference type="Proteomes" id="UP000019772">
    <property type="component" value="Chromosome"/>
</dbReference>
<dbReference type="InterPro" id="IPR023885">
    <property type="entry name" value="4Fe4S-binding_SPASM_dom"/>
</dbReference>
<reference evidence="8 9" key="1">
    <citation type="journal article" date="2014" name="PLoS Genet.">
        <title>Comparative Genomic Analysis of N2-Fixing and Non-N2-Fixing Paenibacillus spp.: Organization, Evolution and Expression of the Nitrogen Fixation Genes.</title>
        <authorList>
            <person name="Xie J.B."/>
            <person name="Du Z."/>
            <person name="Bai L."/>
            <person name="Tian C."/>
            <person name="Zhang Y."/>
            <person name="Xie J.Y."/>
            <person name="Wang T."/>
            <person name="Liu X."/>
            <person name="Chen X."/>
            <person name="Cheng Q."/>
            <person name="Chen S."/>
            <person name="Li J."/>
        </authorList>
    </citation>
    <scope>NUCLEOTIDE SEQUENCE [LARGE SCALE GENOMIC DNA]</scope>
    <source>
        <strain evidence="8 9">T27</strain>
    </source>
</reference>
<dbReference type="Pfam" id="PF04055">
    <property type="entry name" value="Radical_SAM"/>
    <property type="match status" value="1"/>
</dbReference>
<dbReference type="PANTHER" id="PTHR11228">
    <property type="entry name" value="RADICAL SAM DOMAIN PROTEIN"/>
    <property type="match status" value="1"/>
</dbReference>
<dbReference type="eggNOG" id="COG0535">
    <property type="taxonomic scope" value="Bacteria"/>
</dbReference>
<evidence type="ECO:0000256" key="6">
    <source>
        <dbReference type="ARBA" id="ARBA00023014"/>
    </source>
</evidence>
<dbReference type="CDD" id="cd21123">
    <property type="entry name" value="SPASM_MftC-like"/>
    <property type="match status" value="1"/>
</dbReference>
<dbReference type="InterPro" id="IPR013785">
    <property type="entry name" value="Aldolase_TIM"/>
</dbReference>
<dbReference type="InterPro" id="IPR034391">
    <property type="entry name" value="AdoMet-like_SPASM_containing"/>
</dbReference>
<evidence type="ECO:0000256" key="5">
    <source>
        <dbReference type="ARBA" id="ARBA00023004"/>
    </source>
</evidence>
<keyword evidence="4" id="KW-0479">Metal-binding</keyword>
<keyword evidence="9" id="KW-1185">Reference proteome</keyword>
<dbReference type="PATRIC" id="fig|1268072.3.peg.2701"/>
<evidence type="ECO:0000259" key="7">
    <source>
        <dbReference type="PROSITE" id="PS51918"/>
    </source>
</evidence>
<evidence type="ECO:0000313" key="8">
    <source>
        <dbReference type="EMBL" id="AHV97527.1"/>
    </source>
</evidence>
<evidence type="ECO:0000256" key="3">
    <source>
        <dbReference type="ARBA" id="ARBA00022691"/>
    </source>
</evidence>
<organism evidence="8 9">
    <name type="scientific">Paenibacillus sabinae T27</name>
    <dbReference type="NCBI Taxonomy" id="1268072"/>
    <lineage>
        <taxon>Bacteria</taxon>
        <taxon>Bacillati</taxon>
        <taxon>Bacillota</taxon>
        <taxon>Bacilli</taxon>
        <taxon>Bacillales</taxon>
        <taxon>Paenibacillaceae</taxon>
        <taxon>Paenibacillus</taxon>
    </lineage>
</organism>
<evidence type="ECO:0000256" key="2">
    <source>
        <dbReference type="ARBA" id="ARBA00022485"/>
    </source>
</evidence>
<keyword evidence="6" id="KW-0411">Iron-sulfur</keyword>
<dbReference type="PIRSF" id="PIRSF037420">
    <property type="entry name" value="PQQ_syn_pqqE"/>
    <property type="match status" value="1"/>
</dbReference>